<protein>
    <recommendedName>
        <fullName evidence="1">Putative restriction endonuclease domain-containing protein</fullName>
    </recommendedName>
</protein>
<evidence type="ECO:0000259" key="1">
    <source>
        <dbReference type="Pfam" id="PF05685"/>
    </source>
</evidence>
<evidence type="ECO:0000313" key="2">
    <source>
        <dbReference type="EMBL" id="AHG87815.1"/>
    </source>
</evidence>
<dbReference type="Proteomes" id="UP000019151">
    <property type="component" value="Chromosome"/>
</dbReference>
<dbReference type="InParanoid" id="W0RBX4"/>
<dbReference type="STRING" id="861299.J421_0278"/>
<dbReference type="InterPro" id="IPR011335">
    <property type="entry name" value="Restrct_endonuc-II-like"/>
</dbReference>
<keyword evidence="3" id="KW-1185">Reference proteome</keyword>
<dbReference type="SUPFAM" id="SSF52980">
    <property type="entry name" value="Restriction endonuclease-like"/>
    <property type="match status" value="1"/>
</dbReference>
<dbReference type="RefSeq" id="WP_025409373.1">
    <property type="nucleotide sequence ID" value="NZ_CP007128.1"/>
</dbReference>
<dbReference type="KEGG" id="gba:J421_0278"/>
<dbReference type="Gene3D" id="3.90.1570.10">
    <property type="entry name" value="tt1808, chain A"/>
    <property type="match status" value="1"/>
</dbReference>
<dbReference type="InterPro" id="IPR012296">
    <property type="entry name" value="Nuclease_put_TT1808"/>
</dbReference>
<dbReference type="CDD" id="cd06260">
    <property type="entry name" value="DUF820-like"/>
    <property type="match status" value="1"/>
</dbReference>
<dbReference type="HOGENOM" id="CLU_076312_4_0_0"/>
<gene>
    <name evidence="2" type="ORF">J421_0278</name>
</gene>
<dbReference type="PANTHER" id="PTHR34107:SF4">
    <property type="entry name" value="SLL1222 PROTEIN"/>
    <property type="match status" value="1"/>
</dbReference>
<feature type="domain" description="Putative restriction endonuclease" evidence="1">
    <location>
        <begin position="25"/>
        <end position="165"/>
    </location>
</feature>
<proteinExistence type="predicted"/>
<dbReference type="PANTHER" id="PTHR34107">
    <property type="entry name" value="SLL0198 PROTEIN-RELATED"/>
    <property type="match status" value="1"/>
</dbReference>
<dbReference type="EMBL" id="CP007128">
    <property type="protein sequence ID" value="AHG87815.1"/>
    <property type="molecule type" value="Genomic_DNA"/>
</dbReference>
<dbReference type="InterPro" id="IPR008538">
    <property type="entry name" value="Uma2"/>
</dbReference>
<dbReference type="Pfam" id="PF05685">
    <property type="entry name" value="Uma2"/>
    <property type="match status" value="1"/>
</dbReference>
<dbReference type="eggNOG" id="COG4636">
    <property type="taxonomic scope" value="Bacteria"/>
</dbReference>
<accession>W0RBX4</accession>
<sequence>METPRTTVVEPEPSYYTAEMVRALNEAEEGSTRYECVYGELFVTPGPGEPHQFTAGEIYSRLKQYVQAERLDAVVYFAPADITWGRDDVLVQPDVFVVPREMAREARRAGRFAPVHHLLLAIEVVSPNSRMRDRFAKRRLYQDRGVPTYWTADPSARTVEVWTPDAHFPRIERERLAWHPEGAGEPLVITLADLFAEP</sequence>
<name>W0RBX4_9BACT</name>
<evidence type="ECO:0000313" key="3">
    <source>
        <dbReference type="Proteomes" id="UP000019151"/>
    </source>
</evidence>
<organism evidence="2 3">
    <name type="scientific">Gemmatirosa kalamazoonensis</name>
    <dbReference type="NCBI Taxonomy" id="861299"/>
    <lineage>
        <taxon>Bacteria</taxon>
        <taxon>Pseudomonadati</taxon>
        <taxon>Gemmatimonadota</taxon>
        <taxon>Gemmatimonadia</taxon>
        <taxon>Gemmatimonadales</taxon>
        <taxon>Gemmatimonadaceae</taxon>
        <taxon>Gemmatirosa</taxon>
    </lineage>
</organism>
<dbReference type="OrthoDB" id="9808428at2"/>
<dbReference type="AlphaFoldDB" id="W0RBX4"/>
<reference evidence="2 3" key="1">
    <citation type="journal article" date="2014" name="Genome Announc.">
        <title>Genome Sequence and Methylome of Soil Bacterium Gemmatirosa kalamazoonensis KBS708T, a Member of the Rarely Cultivated Gemmatimonadetes Phylum.</title>
        <authorList>
            <person name="Debruyn J.M."/>
            <person name="Radosevich M."/>
            <person name="Wommack K.E."/>
            <person name="Polson S.W."/>
            <person name="Hauser L.J."/>
            <person name="Fawaz M.N."/>
            <person name="Korlach J."/>
            <person name="Tsai Y.C."/>
        </authorList>
    </citation>
    <scope>NUCLEOTIDE SEQUENCE [LARGE SCALE GENOMIC DNA]</scope>
    <source>
        <strain evidence="2 3">KBS708</strain>
    </source>
</reference>